<sequence>GESWDPLLNTRRFFQETGIARECTFPIISWLIYAEFKFCGWLIFGPYHFKFQTISSTSECMFSLVNGDDMFATFAGMSDRSALVWNGLNKFNIINDFERLKFQQWTLISQMSLRVLNNLNANTDLYCGC</sequence>
<dbReference type="PANTHER" id="PTHR12127">
    <property type="entry name" value="MUCOLIPIN"/>
    <property type="match status" value="1"/>
</dbReference>
<dbReference type="GO" id="GO:0005886">
    <property type="term" value="C:plasma membrane"/>
    <property type="evidence" value="ECO:0007669"/>
    <property type="project" value="TreeGrafter"/>
</dbReference>
<keyword evidence="2" id="KW-1185">Reference proteome</keyword>
<reference evidence="1 2" key="1">
    <citation type="submission" date="2016-03" db="EMBL/GenBank/DDBJ databases">
        <title>EvidentialGene: Evidence-directed Construction of Genes on Genomes.</title>
        <authorList>
            <person name="Gilbert D.G."/>
            <person name="Choi J.-H."/>
            <person name="Mockaitis K."/>
            <person name="Colbourne J."/>
            <person name="Pfrender M."/>
        </authorList>
    </citation>
    <scope>NUCLEOTIDE SEQUENCE [LARGE SCALE GENOMIC DNA]</scope>
    <source>
        <strain evidence="1 2">Xinb3</strain>
        <tissue evidence="1">Complete organism</tissue>
    </source>
</reference>
<evidence type="ECO:0000313" key="2">
    <source>
        <dbReference type="Proteomes" id="UP000076858"/>
    </source>
</evidence>
<dbReference type="GO" id="GO:0005765">
    <property type="term" value="C:lysosomal membrane"/>
    <property type="evidence" value="ECO:0007669"/>
    <property type="project" value="TreeGrafter"/>
</dbReference>
<dbReference type="Proteomes" id="UP000076858">
    <property type="component" value="Unassembled WGS sequence"/>
</dbReference>
<dbReference type="PANTHER" id="PTHR12127:SF7">
    <property type="entry name" value="SD02261P"/>
    <property type="match status" value="1"/>
</dbReference>
<evidence type="ECO:0000313" key="1">
    <source>
        <dbReference type="EMBL" id="KZR99503.1"/>
    </source>
</evidence>
<dbReference type="GO" id="GO:0072345">
    <property type="term" value="F:NAADP-sensitive calcium-release channel activity"/>
    <property type="evidence" value="ECO:0007669"/>
    <property type="project" value="TreeGrafter"/>
</dbReference>
<dbReference type="AlphaFoldDB" id="A0A162CUU5"/>
<organism evidence="1 2">
    <name type="scientific">Daphnia magna</name>
    <dbReference type="NCBI Taxonomy" id="35525"/>
    <lineage>
        <taxon>Eukaryota</taxon>
        <taxon>Metazoa</taxon>
        <taxon>Ecdysozoa</taxon>
        <taxon>Arthropoda</taxon>
        <taxon>Crustacea</taxon>
        <taxon>Branchiopoda</taxon>
        <taxon>Diplostraca</taxon>
        <taxon>Cladocera</taxon>
        <taxon>Anomopoda</taxon>
        <taxon>Daphniidae</taxon>
        <taxon>Daphnia</taxon>
    </lineage>
</organism>
<dbReference type="STRING" id="35525.A0A162CUU5"/>
<dbReference type="EMBL" id="LRGB01013467">
    <property type="protein sequence ID" value="KZR99503.1"/>
    <property type="molecule type" value="Genomic_DNA"/>
</dbReference>
<dbReference type="OrthoDB" id="263481at2759"/>
<feature type="non-terminal residue" evidence="1">
    <location>
        <position position="1"/>
    </location>
</feature>
<protein>
    <submittedName>
        <fullName evidence="1">Putative Mucolipin-3</fullName>
    </submittedName>
</protein>
<proteinExistence type="predicted"/>
<gene>
    <name evidence="1" type="ORF">APZ42_004606</name>
</gene>
<dbReference type="InterPro" id="IPR039031">
    <property type="entry name" value="Mucolipin"/>
</dbReference>
<accession>A0A162CUU5</accession>
<comment type="caution">
    <text evidence="1">The sequence shown here is derived from an EMBL/GenBank/DDBJ whole genome shotgun (WGS) entry which is preliminary data.</text>
</comment>
<name>A0A162CUU5_9CRUS</name>